<reference evidence="1 2" key="1">
    <citation type="journal article" date="2022" name="bioRxiv">
        <title>An ancient truncated duplication of the anti-Mullerian hormone receptor type 2 gene is a potential conserved master sex determinant in the Pangasiidae catfish family.</title>
        <authorList>
            <person name="Wen M."/>
            <person name="Pan Q."/>
            <person name="Jouanno E."/>
            <person name="Montfort J."/>
            <person name="Zahm M."/>
            <person name="Cabau C."/>
            <person name="Klopp C."/>
            <person name="Iampietro C."/>
            <person name="Roques C."/>
            <person name="Bouchez O."/>
            <person name="Castinel A."/>
            <person name="Donnadieu C."/>
            <person name="Parrinello H."/>
            <person name="Poncet C."/>
            <person name="Belmonte E."/>
            <person name="Gautier V."/>
            <person name="Avarre J.-C."/>
            <person name="Dugue R."/>
            <person name="Gustiano R."/>
            <person name="Ha T.T.T."/>
            <person name="Campet M."/>
            <person name="Sriphairoj K."/>
            <person name="Ribolli J."/>
            <person name="de Almeida F.L."/>
            <person name="Desvignes T."/>
            <person name="Postlethwait J.H."/>
            <person name="Bucao C.F."/>
            <person name="Robinson-Rechavi M."/>
            <person name="Bobe J."/>
            <person name="Herpin A."/>
            <person name="Guiguen Y."/>
        </authorList>
    </citation>
    <scope>NUCLEOTIDE SEQUENCE [LARGE SCALE GENOMIC DNA]</scope>
    <source>
        <strain evidence="1">YG-Dec2019</strain>
    </source>
</reference>
<dbReference type="Proteomes" id="UP000829447">
    <property type="component" value="Linkage Group LG27"/>
</dbReference>
<comment type="caution">
    <text evidence="1">The sequence shown here is derived from an EMBL/GenBank/DDBJ whole genome shotgun (WGS) entry which is preliminary data.</text>
</comment>
<protein>
    <submittedName>
        <fullName evidence="1">Uncharacterized protein</fullName>
    </submittedName>
</protein>
<dbReference type="EMBL" id="CM040480">
    <property type="protein sequence ID" value="MCI4394544.1"/>
    <property type="molecule type" value="Genomic_DNA"/>
</dbReference>
<gene>
    <name evidence="1" type="ORF">PGIGA_G00170150</name>
</gene>
<name>A0ACC5XTK3_PANGG</name>
<keyword evidence="2" id="KW-1185">Reference proteome</keyword>
<evidence type="ECO:0000313" key="1">
    <source>
        <dbReference type="EMBL" id="MCI4394544.1"/>
    </source>
</evidence>
<evidence type="ECO:0000313" key="2">
    <source>
        <dbReference type="Proteomes" id="UP000829447"/>
    </source>
</evidence>
<organism evidence="1 2">
    <name type="scientific">Pangasianodon gigas</name>
    <name type="common">Mekong giant catfish</name>
    <name type="synonym">Pangasius gigas</name>
    <dbReference type="NCBI Taxonomy" id="30993"/>
    <lineage>
        <taxon>Eukaryota</taxon>
        <taxon>Metazoa</taxon>
        <taxon>Chordata</taxon>
        <taxon>Craniata</taxon>
        <taxon>Vertebrata</taxon>
        <taxon>Euteleostomi</taxon>
        <taxon>Actinopterygii</taxon>
        <taxon>Neopterygii</taxon>
        <taxon>Teleostei</taxon>
        <taxon>Ostariophysi</taxon>
        <taxon>Siluriformes</taxon>
        <taxon>Pangasiidae</taxon>
        <taxon>Pangasianodon</taxon>
    </lineage>
</organism>
<sequence length="102" mass="11771">MFLTKEREKKRGWLNPRTSFATFLCIITSFCEFDCPAMFFFLIDLPLLVLLLLMMMILSVELSCILLLDMQENEMHFGVVTVAPLSSPSSMLHHSLQFMMST</sequence>
<accession>A0ACC5XTK3</accession>
<proteinExistence type="predicted"/>